<keyword evidence="3" id="KW-1185">Reference proteome</keyword>
<organism evidence="2 3">
    <name type="scientific">Ophiocordyceps sinensis</name>
    <dbReference type="NCBI Taxonomy" id="72228"/>
    <lineage>
        <taxon>Eukaryota</taxon>
        <taxon>Fungi</taxon>
        <taxon>Dikarya</taxon>
        <taxon>Ascomycota</taxon>
        <taxon>Pezizomycotina</taxon>
        <taxon>Sordariomycetes</taxon>
        <taxon>Hypocreomycetidae</taxon>
        <taxon>Hypocreales</taxon>
        <taxon>Ophiocordycipitaceae</taxon>
        <taxon>Ophiocordyceps</taxon>
    </lineage>
</organism>
<name>A0A8H4PXV8_9HYPO</name>
<comment type="caution">
    <text evidence="2">The sequence shown here is derived from an EMBL/GenBank/DDBJ whole genome shotgun (WGS) entry which is preliminary data.</text>
</comment>
<dbReference type="OrthoDB" id="6423603at2759"/>
<dbReference type="PANTHER" id="PTHR40370">
    <property type="entry name" value="EXPRESSED PROTEIN"/>
    <property type="match status" value="1"/>
</dbReference>
<feature type="domain" description="DUF3074" evidence="1">
    <location>
        <begin position="121"/>
        <end position="301"/>
    </location>
</feature>
<proteinExistence type="predicted"/>
<sequence>MADKYGPLVRLWGVDLSSQLPPTTATAEELKPLLKSILAEALPFIETIPSSAAASPSTTSTSTGDSCPWKAKGVKTFPNSTARVHLFERTVPAAALASVAQEHGLPASVVDDASRVRAETWAARRSVHRDAAARGTASWAEWVRCFKDEHAAAERDFTPTVLGTRVRRRWEGATDVAADIEGWTDWTLRAEESVHKLPPPLKARVFPVLQATAAAARGRRDFVVVQIAAVRGGGGDQDGGGDTVRGAYTSVERLREAPGGGGVEWTMATASDAGGVVPAWVQRLAVPAQIAKDVDMFLGWIADERDKGAGKGEKEPGHV</sequence>
<dbReference type="PANTHER" id="PTHR40370:SF1">
    <property type="entry name" value="DUF3074 DOMAIN-CONTAINING PROTEIN"/>
    <property type="match status" value="1"/>
</dbReference>
<evidence type="ECO:0000313" key="2">
    <source>
        <dbReference type="EMBL" id="KAF4512422.1"/>
    </source>
</evidence>
<reference evidence="2 3" key="1">
    <citation type="journal article" date="2020" name="Genome Biol. Evol.">
        <title>A new high-quality draft genome assembly of the Chinese cordyceps Ophiocordyceps sinensis.</title>
        <authorList>
            <person name="Shu R."/>
            <person name="Zhang J."/>
            <person name="Meng Q."/>
            <person name="Zhang H."/>
            <person name="Zhou G."/>
            <person name="Li M."/>
            <person name="Wu P."/>
            <person name="Zhao Y."/>
            <person name="Chen C."/>
            <person name="Qin Q."/>
        </authorList>
    </citation>
    <scope>NUCLEOTIDE SEQUENCE [LARGE SCALE GENOMIC DNA]</scope>
    <source>
        <strain evidence="2 3">IOZ07</strain>
    </source>
</reference>
<gene>
    <name evidence="2" type="ORF">G6O67_001564</name>
</gene>
<accession>A0A8H4PXV8</accession>
<protein>
    <recommendedName>
        <fullName evidence="1">DUF3074 domain-containing protein</fullName>
    </recommendedName>
</protein>
<dbReference type="SUPFAM" id="SSF55961">
    <property type="entry name" value="Bet v1-like"/>
    <property type="match status" value="1"/>
</dbReference>
<evidence type="ECO:0000313" key="3">
    <source>
        <dbReference type="Proteomes" id="UP000557566"/>
    </source>
</evidence>
<dbReference type="InterPro" id="IPR024500">
    <property type="entry name" value="DUF3074"/>
</dbReference>
<dbReference type="Pfam" id="PF11274">
    <property type="entry name" value="DUF3074"/>
    <property type="match status" value="1"/>
</dbReference>
<dbReference type="Proteomes" id="UP000557566">
    <property type="component" value="Unassembled WGS sequence"/>
</dbReference>
<evidence type="ECO:0000259" key="1">
    <source>
        <dbReference type="Pfam" id="PF11274"/>
    </source>
</evidence>
<dbReference type="EMBL" id="JAAVMX010000002">
    <property type="protein sequence ID" value="KAF4512422.1"/>
    <property type="molecule type" value="Genomic_DNA"/>
</dbReference>
<dbReference type="AlphaFoldDB" id="A0A8H4PXV8"/>